<organism evidence="1 2">
    <name type="scientific">Corchorus capsularis</name>
    <name type="common">Jute</name>
    <dbReference type="NCBI Taxonomy" id="210143"/>
    <lineage>
        <taxon>Eukaryota</taxon>
        <taxon>Viridiplantae</taxon>
        <taxon>Streptophyta</taxon>
        <taxon>Embryophyta</taxon>
        <taxon>Tracheophyta</taxon>
        <taxon>Spermatophyta</taxon>
        <taxon>Magnoliopsida</taxon>
        <taxon>eudicotyledons</taxon>
        <taxon>Gunneridae</taxon>
        <taxon>Pentapetalae</taxon>
        <taxon>rosids</taxon>
        <taxon>malvids</taxon>
        <taxon>Malvales</taxon>
        <taxon>Malvaceae</taxon>
        <taxon>Grewioideae</taxon>
        <taxon>Apeibeae</taxon>
        <taxon>Corchorus</taxon>
    </lineage>
</organism>
<keyword evidence="2" id="KW-1185">Reference proteome</keyword>
<gene>
    <name evidence="1" type="ORF">CCACVL1_16068</name>
</gene>
<comment type="caution">
    <text evidence="1">The sequence shown here is derived from an EMBL/GenBank/DDBJ whole genome shotgun (WGS) entry which is preliminary data.</text>
</comment>
<sequence length="30" mass="3425">MEDKVRTSHQTKHMVVRLGVVDKRDLSAMG</sequence>
<dbReference type="AlphaFoldDB" id="A0A1R3HZK9"/>
<dbReference type="EMBL" id="AWWV01010986">
    <property type="protein sequence ID" value="OMO75729.1"/>
    <property type="molecule type" value="Genomic_DNA"/>
</dbReference>
<accession>A0A1R3HZK9</accession>
<evidence type="ECO:0000313" key="2">
    <source>
        <dbReference type="Proteomes" id="UP000188268"/>
    </source>
</evidence>
<dbReference type="Proteomes" id="UP000188268">
    <property type="component" value="Unassembled WGS sequence"/>
</dbReference>
<protein>
    <submittedName>
        <fullName evidence="1">Uncharacterized protein</fullName>
    </submittedName>
</protein>
<dbReference type="Gramene" id="OMO75729">
    <property type="protein sequence ID" value="OMO75729"/>
    <property type="gene ID" value="CCACVL1_16068"/>
</dbReference>
<evidence type="ECO:0000313" key="1">
    <source>
        <dbReference type="EMBL" id="OMO75729.1"/>
    </source>
</evidence>
<proteinExistence type="predicted"/>
<reference evidence="1 2" key="1">
    <citation type="submission" date="2013-09" db="EMBL/GenBank/DDBJ databases">
        <title>Corchorus capsularis genome sequencing.</title>
        <authorList>
            <person name="Alam M."/>
            <person name="Haque M.S."/>
            <person name="Islam M.S."/>
            <person name="Emdad E.M."/>
            <person name="Islam M.M."/>
            <person name="Ahmed B."/>
            <person name="Halim A."/>
            <person name="Hossen Q.M.M."/>
            <person name="Hossain M.Z."/>
            <person name="Ahmed R."/>
            <person name="Khan M.M."/>
            <person name="Islam R."/>
            <person name="Rashid M.M."/>
            <person name="Khan S.A."/>
            <person name="Rahman M.S."/>
            <person name="Alam M."/>
        </authorList>
    </citation>
    <scope>NUCLEOTIDE SEQUENCE [LARGE SCALE GENOMIC DNA]</scope>
    <source>
        <strain evidence="2">cv. CVL-1</strain>
        <tissue evidence="1">Whole seedling</tissue>
    </source>
</reference>
<name>A0A1R3HZK9_COCAP</name>